<dbReference type="Proteomes" id="UP001140510">
    <property type="component" value="Unassembled WGS sequence"/>
</dbReference>
<evidence type="ECO:0000256" key="8">
    <source>
        <dbReference type="PIRSR" id="PIRSR602401-1"/>
    </source>
</evidence>
<comment type="cofactor">
    <cofactor evidence="1 8">
        <name>heme</name>
        <dbReference type="ChEBI" id="CHEBI:30413"/>
    </cofactor>
</comment>
<gene>
    <name evidence="11" type="ORF">N0V91_001278</name>
</gene>
<dbReference type="PROSITE" id="PS00086">
    <property type="entry name" value="CYTOCHROME_P450"/>
    <property type="match status" value="1"/>
</dbReference>
<dbReference type="InterPro" id="IPR001128">
    <property type="entry name" value="Cyt_P450"/>
</dbReference>
<feature type="transmembrane region" description="Helical" evidence="10">
    <location>
        <begin position="12"/>
        <end position="33"/>
    </location>
</feature>
<dbReference type="GO" id="GO:0005506">
    <property type="term" value="F:iron ion binding"/>
    <property type="evidence" value="ECO:0007669"/>
    <property type="project" value="InterPro"/>
</dbReference>
<dbReference type="AlphaFoldDB" id="A0A9W8ZPK2"/>
<dbReference type="InterPro" id="IPR002401">
    <property type="entry name" value="Cyt_P450_E_grp-I"/>
</dbReference>
<sequence length="501" mass="57489">MATERLLSSTSATQLLLFGLVGYLAYGSLRALYNIYFSPLSRFPGPKLRAGFYFPYYFERLRGNYVTNWRRLHETYGEIVRISPDNVSIISAEAWRDIYGLSKELQKDWRYYRRDPLDSADDLINSRDKDHARMRRSLNHAFSEQALRSQEDIITGYVDLMISKLHHRAKAQTPVDVTRWMNATTFDITGDLTFGEPFGALDADADYPWIEHLFDGLIWINLATTLMQYPIVGTPVIALLRRLPALAQAKARYISYVDQKLGKRLSSDTDRNDFIGHMAKNTKGIGFSPEELRLTSNILILAGSETSATCLSGAIYFLLRHPHWTSQLHSELRNSFHSPSEMTFRSLAPLKVLNAIIQESLRMYPPLPIDLPRMTPKQGATIAGTFIPPNTRVGIPMYPAYRSKSNFKDPDTFAPSRWLGDEKYASDRRAVFQPFSMGSRNCIGQNFAWAEMRCILARLVWGFEMELCRESERWDEGQKVYFVWFKPPLMVKLKARNEAVA</sequence>
<dbReference type="EMBL" id="JAPEVA010000005">
    <property type="protein sequence ID" value="KAJ4411494.1"/>
    <property type="molecule type" value="Genomic_DNA"/>
</dbReference>
<dbReference type="PRINTS" id="PR00463">
    <property type="entry name" value="EP450I"/>
</dbReference>
<evidence type="ECO:0000256" key="7">
    <source>
        <dbReference type="ARBA" id="ARBA00023033"/>
    </source>
</evidence>
<evidence type="ECO:0000256" key="6">
    <source>
        <dbReference type="ARBA" id="ARBA00023004"/>
    </source>
</evidence>
<dbReference type="Pfam" id="PF00067">
    <property type="entry name" value="p450"/>
    <property type="match status" value="1"/>
</dbReference>
<keyword evidence="3 8" id="KW-0349">Heme</keyword>
<evidence type="ECO:0008006" key="13">
    <source>
        <dbReference type="Google" id="ProtNLM"/>
    </source>
</evidence>
<dbReference type="GO" id="GO:0004497">
    <property type="term" value="F:monooxygenase activity"/>
    <property type="evidence" value="ECO:0007669"/>
    <property type="project" value="UniProtKB-KW"/>
</dbReference>
<name>A0A9W8ZPK2_9PLEO</name>
<keyword evidence="10" id="KW-0812">Transmembrane</keyword>
<keyword evidence="6 8" id="KW-0408">Iron</keyword>
<dbReference type="PANTHER" id="PTHR24305">
    <property type="entry name" value="CYTOCHROME P450"/>
    <property type="match status" value="1"/>
</dbReference>
<feature type="binding site" description="axial binding residue" evidence="8">
    <location>
        <position position="442"/>
    </location>
    <ligand>
        <name>heme</name>
        <dbReference type="ChEBI" id="CHEBI:30413"/>
    </ligand>
    <ligandPart>
        <name>Fe</name>
        <dbReference type="ChEBI" id="CHEBI:18248"/>
    </ligandPart>
</feature>
<proteinExistence type="inferred from homology"/>
<keyword evidence="5 9" id="KW-0560">Oxidoreductase</keyword>
<dbReference type="Gene3D" id="1.10.630.10">
    <property type="entry name" value="Cytochrome P450"/>
    <property type="match status" value="1"/>
</dbReference>
<comment type="similarity">
    <text evidence="2 9">Belongs to the cytochrome P450 family.</text>
</comment>
<dbReference type="CDD" id="cd11058">
    <property type="entry name" value="CYP60B-like"/>
    <property type="match status" value="1"/>
</dbReference>
<keyword evidence="4 8" id="KW-0479">Metal-binding</keyword>
<dbReference type="InterPro" id="IPR017972">
    <property type="entry name" value="Cyt_P450_CS"/>
</dbReference>
<evidence type="ECO:0000256" key="5">
    <source>
        <dbReference type="ARBA" id="ARBA00023002"/>
    </source>
</evidence>
<evidence type="ECO:0000256" key="2">
    <source>
        <dbReference type="ARBA" id="ARBA00010617"/>
    </source>
</evidence>
<evidence type="ECO:0000256" key="3">
    <source>
        <dbReference type="ARBA" id="ARBA00022617"/>
    </source>
</evidence>
<keyword evidence="12" id="KW-1185">Reference proteome</keyword>
<evidence type="ECO:0000313" key="11">
    <source>
        <dbReference type="EMBL" id="KAJ4411494.1"/>
    </source>
</evidence>
<protein>
    <recommendedName>
        <fullName evidence="13">Cytochrome P450 monooxygenase</fullName>
    </recommendedName>
</protein>
<accession>A0A9W8ZPK2</accession>
<evidence type="ECO:0000256" key="9">
    <source>
        <dbReference type="RuleBase" id="RU000461"/>
    </source>
</evidence>
<dbReference type="PRINTS" id="PR00385">
    <property type="entry name" value="P450"/>
</dbReference>
<dbReference type="GO" id="GO:0016705">
    <property type="term" value="F:oxidoreductase activity, acting on paired donors, with incorporation or reduction of molecular oxygen"/>
    <property type="evidence" value="ECO:0007669"/>
    <property type="project" value="InterPro"/>
</dbReference>
<keyword evidence="10" id="KW-1133">Transmembrane helix</keyword>
<dbReference type="OrthoDB" id="1470350at2759"/>
<dbReference type="InterPro" id="IPR050121">
    <property type="entry name" value="Cytochrome_P450_monoxygenase"/>
</dbReference>
<keyword evidence="10" id="KW-0472">Membrane</keyword>
<dbReference type="SUPFAM" id="SSF48264">
    <property type="entry name" value="Cytochrome P450"/>
    <property type="match status" value="1"/>
</dbReference>
<comment type="caution">
    <text evidence="11">The sequence shown here is derived from an EMBL/GenBank/DDBJ whole genome shotgun (WGS) entry which is preliminary data.</text>
</comment>
<evidence type="ECO:0000256" key="1">
    <source>
        <dbReference type="ARBA" id="ARBA00001971"/>
    </source>
</evidence>
<dbReference type="PANTHER" id="PTHR24305:SF230">
    <property type="entry name" value="P450, PUTATIVE (EUROFUNG)-RELATED"/>
    <property type="match status" value="1"/>
</dbReference>
<dbReference type="InterPro" id="IPR036396">
    <property type="entry name" value="Cyt_P450_sf"/>
</dbReference>
<organism evidence="11 12">
    <name type="scientific">Didymella pomorum</name>
    <dbReference type="NCBI Taxonomy" id="749634"/>
    <lineage>
        <taxon>Eukaryota</taxon>
        <taxon>Fungi</taxon>
        <taxon>Dikarya</taxon>
        <taxon>Ascomycota</taxon>
        <taxon>Pezizomycotina</taxon>
        <taxon>Dothideomycetes</taxon>
        <taxon>Pleosporomycetidae</taxon>
        <taxon>Pleosporales</taxon>
        <taxon>Pleosporineae</taxon>
        <taxon>Didymellaceae</taxon>
        <taxon>Didymella</taxon>
    </lineage>
</organism>
<evidence type="ECO:0000256" key="4">
    <source>
        <dbReference type="ARBA" id="ARBA00022723"/>
    </source>
</evidence>
<reference evidence="11" key="1">
    <citation type="submission" date="2022-10" db="EMBL/GenBank/DDBJ databases">
        <title>Tapping the CABI collections for fungal endophytes: first genome assemblies for Collariella, Neodidymelliopsis, Ascochyta clinopodiicola, Didymella pomorum, Didymosphaeria variabile, Neocosmospora piperis and Neocucurbitaria cava.</title>
        <authorList>
            <person name="Hill R."/>
        </authorList>
    </citation>
    <scope>NUCLEOTIDE SEQUENCE</scope>
    <source>
        <strain evidence="11">IMI 355091</strain>
    </source>
</reference>
<dbReference type="GO" id="GO:0020037">
    <property type="term" value="F:heme binding"/>
    <property type="evidence" value="ECO:0007669"/>
    <property type="project" value="InterPro"/>
</dbReference>
<keyword evidence="7 9" id="KW-0503">Monooxygenase</keyword>
<evidence type="ECO:0000256" key="10">
    <source>
        <dbReference type="SAM" id="Phobius"/>
    </source>
</evidence>
<evidence type="ECO:0000313" key="12">
    <source>
        <dbReference type="Proteomes" id="UP001140510"/>
    </source>
</evidence>